<dbReference type="Proteomes" id="UP000292957">
    <property type="component" value="Unassembled WGS sequence"/>
</dbReference>
<dbReference type="AlphaFoldDB" id="A0A4V2JZK6"/>
<name>A0A4V2JZK6_9APHY</name>
<gene>
    <name evidence="1" type="ORF">BD311DRAFT_764580</name>
</gene>
<evidence type="ECO:0000313" key="1">
    <source>
        <dbReference type="EMBL" id="TBU25453.1"/>
    </source>
</evidence>
<sequence>MLARRTRWARRAASSWLGRMYVLGRRRGGRAPGEAAVLAVVVSQGAAGGRTCLVFCQGWKVEGRCNDTRGVVWQG</sequence>
<dbReference type="EMBL" id="ML143461">
    <property type="protein sequence ID" value="TBU25453.1"/>
    <property type="molecule type" value="Genomic_DNA"/>
</dbReference>
<protein>
    <submittedName>
        <fullName evidence="1">Uncharacterized protein</fullName>
    </submittedName>
</protein>
<accession>A0A4V2JZK6</accession>
<proteinExistence type="predicted"/>
<organism evidence="1">
    <name type="scientific">Dichomitus squalens</name>
    <dbReference type="NCBI Taxonomy" id="114155"/>
    <lineage>
        <taxon>Eukaryota</taxon>
        <taxon>Fungi</taxon>
        <taxon>Dikarya</taxon>
        <taxon>Basidiomycota</taxon>
        <taxon>Agaricomycotina</taxon>
        <taxon>Agaricomycetes</taxon>
        <taxon>Polyporales</taxon>
        <taxon>Polyporaceae</taxon>
        <taxon>Dichomitus</taxon>
    </lineage>
</organism>
<reference evidence="1" key="1">
    <citation type="submission" date="2019-01" db="EMBL/GenBank/DDBJ databases">
        <title>Draft genome sequences of three monokaryotic isolates of the white-rot basidiomycete fungus Dichomitus squalens.</title>
        <authorList>
            <consortium name="DOE Joint Genome Institute"/>
            <person name="Lopez S.C."/>
            <person name="Andreopoulos B."/>
            <person name="Pangilinan J."/>
            <person name="Lipzen A."/>
            <person name="Riley R."/>
            <person name="Ahrendt S."/>
            <person name="Ng V."/>
            <person name="Barry K."/>
            <person name="Daum C."/>
            <person name="Grigoriev I.V."/>
            <person name="Hilden K.S."/>
            <person name="Makela M.R."/>
            <person name="de Vries R.P."/>
        </authorList>
    </citation>
    <scope>NUCLEOTIDE SEQUENCE [LARGE SCALE GENOMIC DNA]</scope>
    <source>
        <strain evidence="1">OM18370.1</strain>
    </source>
</reference>
<dbReference type="OrthoDB" id="2738570at2759"/>